<dbReference type="InterPro" id="IPR019967">
    <property type="entry name" value="F420-dep_enz_PPOX_Rv0121"/>
</dbReference>
<name>L7F1J7_STRT8</name>
<dbReference type="PANTHER" id="PTHR35176">
    <property type="entry name" value="HEME OXYGENASE HI_0854-RELATED"/>
    <property type="match status" value="1"/>
</dbReference>
<feature type="compositionally biased region" description="Low complexity" evidence="2">
    <location>
        <begin position="1"/>
        <end position="14"/>
    </location>
</feature>
<dbReference type="GO" id="GO:0070967">
    <property type="term" value="F:coenzyme F420 binding"/>
    <property type="evidence" value="ECO:0007669"/>
    <property type="project" value="TreeGrafter"/>
</dbReference>
<dbReference type="SUPFAM" id="SSF50475">
    <property type="entry name" value="FMN-binding split barrel"/>
    <property type="match status" value="1"/>
</dbReference>
<dbReference type="GO" id="GO:0016627">
    <property type="term" value="F:oxidoreductase activity, acting on the CH-CH group of donors"/>
    <property type="evidence" value="ECO:0007669"/>
    <property type="project" value="TreeGrafter"/>
</dbReference>
<dbReference type="AlphaFoldDB" id="L7F1J7"/>
<keyword evidence="1" id="KW-0560">Oxidoreductase</keyword>
<evidence type="ECO:0000313" key="5">
    <source>
        <dbReference type="Proteomes" id="UP000010931"/>
    </source>
</evidence>
<evidence type="ECO:0000256" key="2">
    <source>
        <dbReference type="SAM" id="MobiDB-lite"/>
    </source>
</evidence>
<proteinExistence type="predicted"/>
<feature type="domain" description="Pyridoxamine 5'-phosphate oxidase N-terminal" evidence="3">
    <location>
        <begin position="81"/>
        <end position="209"/>
    </location>
</feature>
<dbReference type="Gene3D" id="2.30.110.10">
    <property type="entry name" value="Electron Transport, Fmn-binding Protein, Chain A"/>
    <property type="match status" value="1"/>
</dbReference>
<evidence type="ECO:0000259" key="3">
    <source>
        <dbReference type="Pfam" id="PF01243"/>
    </source>
</evidence>
<feature type="region of interest" description="Disordered" evidence="2">
    <location>
        <begin position="1"/>
        <end position="28"/>
    </location>
</feature>
<dbReference type="InterPro" id="IPR012349">
    <property type="entry name" value="Split_barrel_FMN-bd"/>
</dbReference>
<evidence type="ECO:0000256" key="1">
    <source>
        <dbReference type="ARBA" id="ARBA00023002"/>
    </source>
</evidence>
<gene>
    <name evidence="4" type="ORF">STRTUCAR8_06394</name>
</gene>
<keyword evidence="5" id="KW-1185">Reference proteome</keyword>
<dbReference type="EMBL" id="AEJB01000372">
    <property type="protein sequence ID" value="ELP65523.1"/>
    <property type="molecule type" value="Genomic_DNA"/>
</dbReference>
<accession>L7F1J7</accession>
<sequence length="212" mass="23263">MSPPRTGSGPPRTGLQPPSDSSHASLAGEADRVPDALQLRLPNSTGGAAYGGLFTADDGRCMEIRVTTVGCMNLSPFVARERFVASPVARLVTADPQGVPHAVPVTFVVVNDILYFAVDHKPKSTWNLRRLRNIRENPSVTVLVDHYDEDWSQLWWARADGRGEVLEDGEERLHAVESLCGKYDRDGQYKDSPPQGPVVAVRVEKWSGWAFA</sequence>
<evidence type="ECO:0000313" key="4">
    <source>
        <dbReference type="EMBL" id="ELP65523.1"/>
    </source>
</evidence>
<dbReference type="InterPro" id="IPR011576">
    <property type="entry name" value="Pyridox_Oxase_N"/>
</dbReference>
<dbReference type="STRING" id="85558.T45_02263"/>
<protein>
    <submittedName>
        <fullName evidence="4">PPOX class F420-dependent enzyme family protein</fullName>
    </submittedName>
</protein>
<dbReference type="NCBIfam" id="TIGR03668">
    <property type="entry name" value="Rv0121_F420"/>
    <property type="match status" value="1"/>
</dbReference>
<comment type="caution">
    <text evidence="4">The sequence shown here is derived from an EMBL/GenBank/DDBJ whole genome shotgun (WGS) entry which is preliminary data.</text>
</comment>
<dbReference type="InterPro" id="IPR052019">
    <property type="entry name" value="F420H2_bilvrd_red/Heme_oxyg"/>
</dbReference>
<dbReference type="PATRIC" id="fig|698760.3.peg.5662"/>
<organism evidence="4 5">
    <name type="scientific">Streptomyces turgidiscabies (strain Car8)</name>
    <dbReference type="NCBI Taxonomy" id="698760"/>
    <lineage>
        <taxon>Bacteria</taxon>
        <taxon>Bacillati</taxon>
        <taxon>Actinomycetota</taxon>
        <taxon>Actinomycetes</taxon>
        <taxon>Kitasatosporales</taxon>
        <taxon>Streptomycetaceae</taxon>
        <taxon>Streptomyces</taxon>
    </lineage>
</organism>
<dbReference type="Pfam" id="PF01243">
    <property type="entry name" value="PNPOx_N"/>
    <property type="match status" value="1"/>
</dbReference>
<dbReference type="Proteomes" id="UP000010931">
    <property type="component" value="Unassembled WGS sequence"/>
</dbReference>
<dbReference type="GO" id="GO:0005829">
    <property type="term" value="C:cytosol"/>
    <property type="evidence" value="ECO:0007669"/>
    <property type="project" value="TreeGrafter"/>
</dbReference>
<dbReference type="PANTHER" id="PTHR35176:SF2">
    <property type="entry name" value="F420H(2)-DEPENDENT REDUCTASE RV1155"/>
    <property type="match status" value="1"/>
</dbReference>
<reference evidence="4 5" key="1">
    <citation type="journal article" date="2011" name="Plasmid">
        <title>Streptomyces turgidiscabies Car8 contains a modular pathogenicity island that shares virulence genes with other actinobacterial plant pathogens.</title>
        <authorList>
            <person name="Huguet-Tapia J.C."/>
            <person name="Badger J.H."/>
            <person name="Loria R."/>
            <person name="Pettis G.S."/>
        </authorList>
    </citation>
    <scope>NUCLEOTIDE SEQUENCE [LARGE SCALE GENOMIC DNA]</scope>
    <source>
        <strain evidence="4 5">Car8</strain>
    </source>
</reference>